<dbReference type="AlphaFoldDB" id="A0A845M8A3"/>
<organism evidence="2 3">
    <name type="scientific">Maritimibacter harenae</name>
    <dbReference type="NCBI Taxonomy" id="2606218"/>
    <lineage>
        <taxon>Bacteria</taxon>
        <taxon>Pseudomonadati</taxon>
        <taxon>Pseudomonadota</taxon>
        <taxon>Alphaproteobacteria</taxon>
        <taxon>Rhodobacterales</taxon>
        <taxon>Roseobacteraceae</taxon>
        <taxon>Maritimibacter</taxon>
    </lineage>
</organism>
<evidence type="ECO:0000313" key="2">
    <source>
        <dbReference type="EMBL" id="MZR12501.1"/>
    </source>
</evidence>
<accession>A0A845M8A3</accession>
<dbReference type="Proteomes" id="UP000467322">
    <property type="component" value="Unassembled WGS sequence"/>
</dbReference>
<evidence type="ECO:0000313" key="3">
    <source>
        <dbReference type="Proteomes" id="UP000467322"/>
    </source>
</evidence>
<dbReference type="GO" id="GO:0016740">
    <property type="term" value="F:transferase activity"/>
    <property type="evidence" value="ECO:0007669"/>
    <property type="project" value="UniProtKB-KW"/>
</dbReference>
<evidence type="ECO:0000259" key="1">
    <source>
        <dbReference type="Pfam" id="PF13480"/>
    </source>
</evidence>
<dbReference type="InterPro" id="IPR038740">
    <property type="entry name" value="BioF2-like_GNAT_dom"/>
</dbReference>
<reference evidence="2 3" key="1">
    <citation type="submission" date="2019-12" db="EMBL/GenBank/DDBJ databases">
        <title>Maritimibacter sp. nov. sp. isolated from sea sand.</title>
        <authorList>
            <person name="Kim J."/>
            <person name="Jeong S.E."/>
            <person name="Jung H.S."/>
            <person name="Jeon C.O."/>
        </authorList>
    </citation>
    <scope>NUCLEOTIDE SEQUENCE [LARGE SCALE GENOMIC DNA]</scope>
    <source>
        <strain evidence="2 3">DP07</strain>
    </source>
</reference>
<dbReference type="EMBL" id="WTUX01000010">
    <property type="protein sequence ID" value="MZR12501.1"/>
    <property type="molecule type" value="Genomic_DNA"/>
</dbReference>
<protein>
    <submittedName>
        <fullName evidence="2">GNAT family N-acetyltransferase</fullName>
    </submittedName>
</protein>
<keyword evidence="3" id="KW-1185">Reference proteome</keyword>
<dbReference type="SUPFAM" id="SSF55729">
    <property type="entry name" value="Acyl-CoA N-acyltransferases (Nat)"/>
    <property type="match status" value="1"/>
</dbReference>
<dbReference type="RefSeq" id="WP_161350619.1">
    <property type="nucleotide sequence ID" value="NZ_WTUX01000010.1"/>
</dbReference>
<dbReference type="Pfam" id="PF13480">
    <property type="entry name" value="Acetyltransf_6"/>
    <property type="match status" value="1"/>
</dbReference>
<feature type="domain" description="BioF2-like acetyltransferase" evidence="1">
    <location>
        <begin position="155"/>
        <end position="296"/>
    </location>
</feature>
<gene>
    <name evidence="2" type="ORF">GQE99_05655</name>
</gene>
<sequence>MQIEIIQPSEIDDGLATAWRALQASDPDLGGPFFTPDFARIVGRVRPDARVAVVRDGPDVSGVFTYHRQRFGRLAPLAGQISDYHGLVARPGHHIDMRAILRAAEAQAFDFNHVPRSQAGFVPHAYRDTTSPLVDLRDGFDAWFADKSAQNRSFRDLARRTRKLERQHGPVRLVANDTSRATWDTFMDWKRAALAAAGAGYILDTGWAGDIARAIRDTDTPEFGGMTSALWAGDTLVAVHFGMRSARRLHWWFPSYSHAHAKMSPGLIQIVEMLRHLDAQGFEELDFGRGEQRYKRDFMNAERPLLEGSLERPASLMGVPRRLRKGLQAAANRLPSPKVPEFTRRAGDRLLGAGRLT</sequence>
<proteinExistence type="predicted"/>
<comment type="caution">
    <text evidence="2">The sequence shown here is derived from an EMBL/GenBank/DDBJ whole genome shotgun (WGS) entry which is preliminary data.</text>
</comment>
<name>A0A845M8A3_9RHOB</name>
<dbReference type="InterPro" id="IPR016181">
    <property type="entry name" value="Acyl_CoA_acyltransferase"/>
</dbReference>
<keyword evidence="2" id="KW-0808">Transferase</keyword>